<sequence>MVALSIQNLVIVHFAEQENQTKVAMKKYLNSVEERDEVVQKYGAVEGAKSTLNRLDDILRLFIK</sequence>
<reference evidence="1 2" key="1">
    <citation type="submission" date="2019-12" db="EMBL/GenBank/DDBJ databases">
        <title>Whole-genome analyses of novel actinobacteria.</title>
        <authorList>
            <person name="Sahin N."/>
            <person name="Saygin H."/>
        </authorList>
    </citation>
    <scope>NUCLEOTIDE SEQUENCE [LARGE SCALE GENOMIC DNA]</scope>
    <source>
        <strain evidence="1 2">KC615</strain>
    </source>
</reference>
<dbReference type="RefSeq" id="WP_160799402.1">
    <property type="nucleotide sequence ID" value="NZ_WUUL01000001.1"/>
</dbReference>
<evidence type="ECO:0000313" key="2">
    <source>
        <dbReference type="Proteomes" id="UP000430692"/>
    </source>
</evidence>
<comment type="caution">
    <text evidence="1">The sequence shown here is derived from an EMBL/GenBank/DDBJ whole genome shotgun (WGS) entry which is preliminary data.</text>
</comment>
<dbReference type="AlphaFoldDB" id="A0A6I4VMV5"/>
<dbReference type="Gene3D" id="3.30.530.20">
    <property type="match status" value="1"/>
</dbReference>
<evidence type="ECO:0000313" key="1">
    <source>
        <dbReference type="EMBL" id="MXQ52373.1"/>
    </source>
</evidence>
<gene>
    <name evidence="1" type="ORF">GSM42_01115</name>
</gene>
<dbReference type="EMBL" id="WUUL01000001">
    <property type="protein sequence ID" value="MXQ52373.1"/>
    <property type="molecule type" value="Genomic_DNA"/>
</dbReference>
<protein>
    <submittedName>
        <fullName evidence="1">Uncharacterized protein</fullName>
    </submittedName>
</protein>
<organism evidence="1 2">
    <name type="scientific">Shimazuella alba</name>
    <dbReference type="NCBI Taxonomy" id="2690964"/>
    <lineage>
        <taxon>Bacteria</taxon>
        <taxon>Bacillati</taxon>
        <taxon>Bacillota</taxon>
        <taxon>Bacilli</taxon>
        <taxon>Bacillales</taxon>
        <taxon>Thermoactinomycetaceae</taxon>
        <taxon>Shimazuella</taxon>
    </lineage>
</organism>
<keyword evidence="2" id="KW-1185">Reference proteome</keyword>
<accession>A0A6I4VMV5</accession>
<dbReference type="Proteomes" id="UP000430692">
    <property type="component" value="Unassembled WGS sequence"/>
</dbReference>
<dbReference type="InterPro" id="IPR023393">
    <property type="entry name" value="START-like_dom_sf"/>
</dbReference>
<proteinExistence type="predicted"/>
<name>A0A6I4VMV5_9BACL</name>